<name>A0A6C0BKX9_9ZZZZ</name>
<dbReference type="AlphaFoldDB" id="A0A6C0BKX9"/>
<evidence type="ECO:0000313" key="1">
    <source>
        <dbReference type="EMBL" id="QHS93025.1"/>
    </source>
</evidence>
<dbReference type="GO" id="GO:0004525">
    <property type="term" value="F:ribonuclease III activity"/>
    <property type="evidence" value="ECO:0007669"/>
    <property type="project" value="InterPro"/>
</dbReference>
<dbReference type="InterPro" id="IPR036389">
    <property type="entry name" value="RNase_III_sf"/>
</dbReference>
<sequence>MSIREKLKLPPSMSSWDDTLLSASFNVDLYPLGLSHQEIEFVGDIVLDVAMSIMTTERSIYDLWNYRIAFLSNYELGMMMDRLGLMQHIHYHRNHRSNKIGANVAEAIAGYMFYQFDCKTISTWFGSVSGCYNDLTMMKSPIVHIPVDITPWIETSDVESILTDEHIETIKIISTCNLNCTQNDCKMDRIILSHWPSCAEASLGLMGLGRTLVRLAITLDLMNLRTGKRKYTSMRDLSNAVSDQAIELLCSRKNSILFPEVRLTTRELYSYFGVLGLLFIINTNVSSAEDEIIPVINRVLK</sequence>
<accession>A0A6C0BKX9</accession>
<dbReference type="Gene3D" id="1.10.1520.10">
    <property type="entry name" value="Ribonuclease III domain"/>
    <property type="match status" value="1"/>
</dbReference>
<dbReference type="GO" id="GO:0006396">
    <property type="term" value="P:RNA processing"/>
    <property type="evidence" value="ECO:0007669"/>
    <property type="project" value="InterPro"/>
</dbReference>
<evidence type="ECO:0008006" key="2">
    <source>
        <dbReference type="Google" id="ProtNLM"/>
    </source>
</evidence>
<protein>
    <recommendedName>
        <fullName evidence="2">RNase III domain-containing protein</fullName>
    </recommendedName>
</protein>
<proteinExistence type="predicted"/>
<reference evidence="1" key="1">
    <citation type="journal article" date="2020" name="Nature">
        <title>Giant virus diversity and host interactions through global metagenomics.</title>
        <authorList>
            <person name="Schulz F."/>
            <person name="Roux S."/>
            <person name="Paez-Espino D."/>
            <person name="Jungbluth S."/>
            <person name="Walsh D.A."/>
            <person name="Denef V.J."/>
            <person name="McMahon K.D."/>
            <person name="Konstantinidis K.T."/>
            <person name="Eloe-Fadrosh E.A."/>
            <person name="Kyrpides N.C."/>
            <person name="Woyke T."/>
        </authorList>
    </citation>
    <scope>NUCLEOTIDE SEQUENCE</scope>
    <source>
        <strain evidence="1">GVMAG-M-3300017651-5</strain>
    </source>
</reference>
<dbReference type="EMBL" id="MN739195">
    <property type="protein sequence ID" value="QHS93025.1"/>
    <property type="molecule type" value="Genomic_DNA"/>
</dbReference>
<organism evidence="1">
    <name type="scientific">viral metagenome</name>
    <dbReference type="NCBI Taxonomy" id="1070528"/>
    <lineage>
        <taxon>unclassified sequences</taxon>
        <taxon>metagenomes</taxon>
        <taxon>organismal metagenomes</taxon>
    </lineage>
</organism>
<dbReference type="SUPFAM" id="SSF69065">
    <property type="entry name" value="RNase III domain-like"/>
    <property type="match status" value="1"/>
</dbReference>